<reference evidence="2 3" key="1">
    <citation type="submission" date="2021-03" db="EMBL/GenBank/DDBJ databases">
        <title>Flavobacterium Flabelliformis Sp. Nov. And Flavobacterium Geliluteum Sp. Nov., Two Novel Multidrug Resistant Psychrophilic Species Isolated From Antarctica.</title>
        <authorList>
            <person name="Kralova S."/>
            <person name="Busse H.J."/>
            <person name="Bezdicek M."/>
            <person name="Nykrynova M."/>
            <person name="Kroupova E."/>
            <person name="Krsek D."/>
            <person name="Sedlacek I."/>
        </authorList>
    </citation>
    <scope>NUCLEOTIDE SEQUENCE [LARGE SCALE GENOMIC DNA]</scope>
    <source>
        <strain evidence="2 3">P7388</strain>
    </source>
</reference>
<protein>
    <submittedName>
        <fullName evidence="2">Uncharacterized protein</fullName>
    </submittedName>
</protein>
<keyword evidence="1" id="KW-0472">Membrane</keyword>
<evidence type="ECO:0000313" key="2">
    <source>
        <dbReference type="EMBL" id="MBP4138634.1"/>
    </source>
</evidence>
<evidence type="ECO:0000313" key="3">
    <source>
        <dbReference type="Proteomes" id="UP000675047"/>
    </source>
</evidence>
<sequence>MPITKAVLSKEDIESLKIKKKSKSKTRILGSIFSLLVLLIVYLCVGCDSSNSTFYFFRIFIIVINVFIFMGSLKDVNFYNDLKEKQKYVGTVKVKKKEYFYDDESNYESYVVNFDEWRIGNKSFKEDFWNIINEGDEFYVEQAVNSGFILKLEKDKKDFKIGLIW</sequence>
<name>A0A940X823_9FLAO</name>
<feature type="transmembrane region" description="Helical" evidence="1">
    <location>
        <begin position="55"/>
        <end position="73"/>
    </location>
</feature>
<feature type="transmembrane region" description="Helical" evidence="1">
    <location>
        <begin position="26"/>
        <end position="43"/>
    </location>
</feature>
<comment type="caution">
    <text evidence="2">The sequence shown here is derived from an EMBL/GenBank/DDBJ whole genome shotgun (WGS) entry which is preliminary data.</text>
</comment>
<dbReference type="RefSeq" id="WP_210666627.1">
    <property type="nucleotide sequence ID" value="NZ_JAGFBV010000016.1"/>
</dbReference>
<evidence type="ECO:0000256" key="1">
    <source>
        <dbReference type="SAM" id="Phobius"/>
    </source>
</evidence>
<keyword evidence="3" id="KW-1185">Reference proteome</keyword>
<dbReference type="EMBL" id="JAGFBV010000016">
    <property type="protein sequence ID" value="MBP4138634.1"/>
    <property type="molecule type" value="Genomic_DNA"/>
</dbReference>
<dbReference type="Proteomes" id="UP000675047">
    <property type="component" value="Unassembled WGS sequence"/>
</dbReference>
<accession>A0A940X823</accession>
<organism evidence="2 3">
    <name type="scientific">Flavobacterium geliluteum</name>
    <dbReference type="NCBI Taxonomy" id="2816120"/>
    <lineage>
        <taxon>Bacteria</taxon>
        <taxon>Pseudomonadati</taxon>
        <taxon>Bacteroidota</taxon>
        <taxon>Flavobacteriia</taxon>
        <taxon>Flavobacteriales</taxon>
        <taxon>Flavobacteriaceae</taxon>
        <taxon>Flavobacterium</taxon>
    </lineage>
</organism>
<keyword evidence="1" id="KW-1133">Transmembrane helix</keyword>
<gene>
    <name evidence="2" type="ORF">J3495_11105</name>
</gene>
<keyword evidence="1" id="KW-0812">Transmembrane</keyword>
<dbReference type="AlphaFoldDB" id="A0A940X823"/>
<proteinExistence type="predicted"/>